<dbReference type="GO" id="GO:0016020">
    <property type="term" value="C:membrane"/>
    <property type="evidence" value="ECO:0007669"/>
    <property type="project" value="InterPro"/>
</dbReference>
<keyword evidence="3" id="KW-0050">Antiport</keyword>
<dbReference type="RefSeq" id="WP_188914198.1">
    <property type="nucleotide sequence ID" value="NZ_BMMF01000009.1"/>
</dbReference>
<reference evidence="12 13" key="1">
    <citation type="journal article" date="2014" name="Int. J. Syst. Evol. Microbiol.">
        <title>Complete genome sequence of Corynebacterium casei LMG S-19264T (=DSM 44701T), isolated from a smear-ripened cheese.</title>
        <authorList>
            <consortium name="US DOE Joint Genome Institute (JGI-PGF)"/>
            <person name="Walter F."/>
            <person name="Albersmeier A."/>
            <person name="Kalinowski J."/>
            <person name="Ruckert C."/>
        </authorList>
    </citation>
    <scope>NUCLEOTIDE SEQUENCE [LARGE SCALE GENOMIC DNA]</scope>
    <source>
        <strain evidence="12 13">CGMCC 1.9161</strain>
    </source>
</reference>
<organism evidence="12 13">
    <name type="scientific">Salinarimonas ramus</name>
    <dbReference type="NCBI Taxonomy" id="690164"/>
    <lineage>
        <taxon>Bacteria</taxon>
        <taxon>Pseudomonadati</taxon>
        <taxon>Pseudomonadota</taxon>
        <taxon>Alphaproteobacteria</taxon>
        <taxon>Hyphomicrobiales</taxon>
        <taxon>Salinarimonadaceae</taxon>
        <taxon>Salinarimonas</taxon>
    </lineage>
</organism>
<dbReference type="InterPro" id="IPR038770">
    <property type="entry name" value="Na+/solute_symporter_sf"/>
</dbReference>
<evidence type="ECO:0000313" key="12">
    <source>
        <dbReference type="EMBL" id="GGK42057.1"/>
    </source>
</evidence>
<keyword evidence="5 10" id="KW-0812">Transmembrane</keyword>
<feature type="transmembrane region" description="Helical" evidence="10">
    <location>
        <begin position="197"/>
        <end position="219"/>
    </location>
</feature>
<dbReference type="GO" id="GO:1902600">
    <property type="term" value="P:proton transmembrane transport"/>
    <property type="evidence" value="ECO:0007669"/>
    <property type="project" value="InterPro"/>
</dbReference>
<dbReference type="InterPro" id="IPR003148">
    <property type="entry name" value="RCK_N"/>
</dbReference>
<feature type="transmembrane region" description="Helical" evidence="10">
    <location>
        <begin position="101"/>
        <end position="122"/>
    </location>
</feature>
<evidence type="ECO:0000256" key="5">
    <source>
        <dbReference type="ARBA" id="ARBA00022692"/>
    </source>
</evidence>
<feature type="domain" description="RCK N-terminal" evidence="11">
    <location>
        <begin position="419"/>
        <end position="536"/>
    </location>
</feature>
<dbReference type="Gene3D" id="3.40.50.720">
    <property type="entry name" value="NAD(P)-binding Rossmann-like Domain"/>
    <property type="match status" value="1"/>
</dbReference>
<keyword evidence="9 10" id="KW-0472">Membrane</keyword>
<evidence type="ECO:0000259" key="11">
    <source>
        <dbReference type="PROSITE" id="PS51201"/>
    </source>
</evidence>
<feature type="transmembrane region" description="Helical" evidence="10">
    <location>
        <begin position="128"/>
        <end position="151"/>
    </location>
</feature>
<dbReference type="GO" id="GO:0012505">
    <property type="term" value="C:endomembrane system"/>
    <property type="evidence" value="ECO:0007669"/>
    <property type="project" value="UniProtKB-SubCell"/>
</dbReference>
<dbReference type="Proteomes" id="UP000600449">
    <property type="component" value="Unassembled WGS sequence"/>
</dbReference>
<dbReference type="Gene3D" id="1.20.1530.20">
    <property type="match status" value="1"/>
</dbReference>
<feature type="transmembrane region" description="Helical" evidence="10">
    <location>
        <begin position="6"/>
        <end position="28"/>
    </location>
</feature>
<feature type="transmembrane region" description="Helical" evidence="10">
    <location>
        <begin position="74"/>
        <end position="92"/>
    </location>
</feature>
<feature type="transmembrane region" description="Helical" evidence="10">
    <location>
        <begin position="163"/>
        <end position="185"/>
    </location>
</feature>
<feature type="transmembrane region" description="Helical" evidence="10">
    <location>
        <begin position="310"/>
        <end position="334"/>
    </location>
</feature>
<proteinExistence type="predicted"/>
<comment type="caution">
    <text evidence="12">The sequence shown here is derived from an EMBL/GenBank/DDBJ whole genome shotgun (WGS) entry which is preliminary data.</text>
</comment>
<dbReference type="PROSITE" id="PS51201">
    <property type="entry name" value="RCK_N"/>
    <property type="match status" value="1"/>
</dbReference>
<sequence length="574" mass="60695">MEHHIGIPYLREVIVFLVAAGVMVPLFHRMRVSPVLGYLVVGGVIGPFGLGLLVGDFPVLHWVVIDDLEGVQALAELGVIFLLFVIGLELSLERLWAMRRLVFGLGSAQILITGTIIGVIAWEFGNSIPASIVLGACLALSSTAIVMQLLMQRRRLGTPLGRSSFSILLMQDLAVVPILFVVGVLGAKVEGNLGLDLALALGKAALTIGGIYAVGRLVLRPALRVAAQTRSPEMFMAAILLTIIGISAITGAAGLSMALGAFLAGLLIAETEFRHEVEVDIEPFKGLMLGLFFMSVGMGIDWRVVVEAPFWIFASVVGLFALKSLVTAGLCVAFGLGRATAIEAGLLLGQGGEFAFIVVGLAMSLGLIPPDVGQFMLIVAGLTMLVTPLVAHAAERLAARLAGTDAPSQHALESMAELEGHVVIAGFGRVGRTLVETLQAEAIPFVAIDADPNGVAIARKEGLPVYFGDASRLDLLTRAHIAEASAVVLTMDDTKAAEGIARAIRHAWPMIPIYARARDRAHAHRLVEAGATIAVPEAFEASLQLAGRVLEGFGIGEEVVRKRLDQQRGLEETP</sequence>
<keyword evidence="8" id="KW-0406">Ion transport</keyword>
<evidence type="ECO:0000313" key="13">
    <source>
        <dbReference type="Proteomes" id="UP000600449"/>
    </source>
</evidence>
<evidence type="ECO:0000256" key="2">
    <source>
        <dbReference type="ARBA" id="ARBA00022448"/>
    </source>
</evidence>
<comment type="subcellular location">
    <subcellularLocation>
        <location evidence="1">Endomembrane system</location>
        <topology evidence="1">Multi-pass membrane protein</topology>
    </subcellularLocation>
</comment>
<dbReference type="PANTHER" id="PTHR46157:SF4">
    <property type="entry name" value="K(+) EFFLUX ANTIPORTER 3, CHLOROPLASTIC"/>
    <property type="match status" value="1"/>
</dbReference>
<keyword evidence="13" id="KW-1185">Reference proteome</keyword>
<gene>
    <name evidence="12" type="ORF">GCM10011322_31480</name>
</gene>
<keyword evidence="7 10" id="KW-1133">Transmembrane helix</keyword>
<dbReference type="InterPro" id="IPR036291">
    <property type="entry name" value="NAD(P)-bd_dom_sf"/>
</dbReference>
<evidence type="ECO:0000256" key="7">
    <source>
        <dbReference type="ARBA" id="ARBA00022989"/>
    </source>
</evidence>
<evidence type="ECO:0000256" key="9">
    <source>
        <dbReference type="ARBA" id="ARBA00023136"/>
    </source>
</evidence>
<feature type="transmembrane region" description="Helical" evidence="10">
    <location>
        <begin position="374"/>
        <end position="391"/>
    </location>
</feature>
<name>A0A917QC29_9HYPH</name>
<evidence type="ECO:0000256" key="4">
    <source>
        <dbReference type="ARBA" id="ARBA00022538"/>
    </source>
</evidence>
<dbReference type="EMBL" id="BMMF01000009">
    <property type="protein sequence ID" value="GGK42057.1"/>
    <property type="molecule type" value="Genomic_DNA"/>
</dbReference>
<keyword evidence="4" id="KW-0633">Potassium transport</keyword>
<keyword evidence="2" id="KW-0813">Transport</keyword>
<dbReference type="Pfam" id="PF02254">
    <property type="entry name" value="TrkA_N"/>
    <property type="match status" value="1"/>
</dbReference>
<accession>A0A917QC29</accession>
<evidence type="ECO:0000256" key="3">
    <source>
        <dbReference type="ARBA" id="ARBA00022449"/>
    </source>
</evidence>
<dbReference type="GO" id="GO:0006813">
    <property type="term" value="P:potassium ion transport"/>
    <property type="evidence" value="ECO:0007669"/>
    <property type="project" value="UniProtKB-KW"/>
</dbReference>
<keyword evidence="6" id="KW-0630">Potassium</keyword>
<evidence type="ECO:0000256" key="1">
    <source>
        <dbReference type="ARBA" id="ARBA00004127"/>
    </source>
</evidence>
<dbReference type="GO" id="GO:0015297">
    <property type="term" value="F:antiporter activity"/>
    <property type="evidence" value="ECO:0007669"/>
    <property type="project" value="UniProtKB-KW"/>
</dbReference>
<dbReference type="Pfam" id="PF00999">
    <property type="entry name" value="Na_H_Exchanger"/>
    <property type="match status" value="1"/>
</dbReference>
<dbReference type="SUPFAM" id="SSF51735">
    <property type="entry name" value="NAD(P)-binding Rossmann-fold domains"/>
    <property type="match status" value="1"/>
</dbReference>
<dbReference type="FunFam" id="3.40.50.720:FF:000036">
    <property type="entry name" value="Glutathione-regulated potassium-efflux system protein KefB"/>
    <property type="match status" value="1"/>
</dbReference>
<feature type="transmembrane region" description="Helical" evidence="10">
    <location>
        <begin position="35"/>
        <end position="54"/>
    </location>
</feature>
<protein>
    <submittedName>
        <fullName evidence="12">Potassium transporter TrkA</fullName>
    </submittedName>
</protein>
<dbReference type="InterPro" id="IPR006153">
    <property type="entry name" value="Cation/H_exchanger_TM"/>
</dbReference>
<evidence type="ECO:0000256" key="8">
    <source>
        <dbReference type="ARBA" id="ARBA00023065"/>
    </source>
</evidence>
<feature type="transmembrane region" description="Helical" evidence="10">
    <location>
        <begin position="346"/>
        <end position="368"/>
    </location>
</feature>
<dbReference type="PANTHER" id="PTHR46157">
    <property type="entry name" value="K(+) EFFLUX ANTIPORTER 3, CHLOROPLASTIC"/>
    <property type="match status" value="1"/>
</dbReference>
<evidence type="ECO:0000256" key="10">
    <source>
        <dbReference type="SAM" id="Phobius"/>
    </source>
</evidence>
<evidence type="ECO:0000256" key="6">
    <source>
        <dbReference type="ARBA" id="ARBA00022958"/>
    </source>
</evidence>
<dbReference type="AlphaFoldDB" id="A0A917QC29"/>